<evidence type="ECO:0000313" key="1">
    <source>
        <dbReference type="EMBL" id="DAD68890.1"/>
    </source>
</evidence>
<reference evidence="1" key="1">
    <citation type="journal article" date="2021" name="Proc. Natl. Acad. Sci. U.S.A.">
        <title>A Catalog of Tens of Thousands of Viruses from Human Metagenomes Reveals Hidden Associations with Chronic Diseases.</title>
        <authorList>
            <person name="Tisza M.J."/>
            <person name="Buck C.B."/>
        </authorList>
    </citation>
    <scope>NUCLEOTIDE SEQUENCE</scope>
    <source>
        <strain evidence="1">Ctbrg2</strain>
    </source>
</reference>
<proteinExistence type="predicted"/>
<sequence>MQDCKKICVNMYKKDMRLISSIQVTLPLNLVYAENCNRKTEEKWNLSYSN</sequence>
<protein>
    <submittedName>
        <fullName evidence="1">Uncharacterized protein</fullName>
    </submittedName>
</protein>
<dbReference type="EMBL" id="BK014711">
    <property type="protein sequence ID" value="DAD68890.1"/>
    <property type="molecule type" value="Genomic_DNA"/>
</dbReference>
<accession>A0A8S5LG21</accession>
<name>A0A8S5LG21_9CAUD</name>
<organism evidence="1">
    <name type="scientific">Siphoviridae sp. ctbrg2</name>
    <dbReference type="NCBI Taxonomy" id="2823589"/>
    <lineage>
        <taxon>Viruses</taxon>
        <taxon>Duplodnaviria</taxon>
        <taxon>Heunggongvirae</taxon>
        <taxon>Uroviricota</taxon>
        <taxon>Caudoviricetes</taxon>
    </lineage>
</organism>